<evidence type="ECO:0000313" key="3">
    <source>
        <dbReference type="EMBL" id="KAB1202696.1"/>
    </source>
</evidence>
<feature type="region of interest" description="Disordered" evidence="1">
    <location>
        <begin position="26"/>
        <end position="55"/>
    </location>
</feature>
<name>A0A6A1URB0_9ROSI</name>
<feature type="compositionally biased region" description="Acidic residues" evidence="1">
    <location>
        <begin position="39"/>
        <end position="55"/>
    </location>
</feature>
<dbReference type="EMBL" id="RXIC02000026">
    <property type="protein sequence ID" value="KAB1202696.1"/>
    <property type="molecule type" value="Genomic_DNA"/>
</dbReference>
<dbReference type="Pfam" id="PF03108">
    <property type="entry name" value="DBD_Tnp_Mut"/>
    <property type="match status" value="1"/>
</dbReference>
<evidence type="ECO:0000313" key="4">
    <source>
        <dbReference type="Proteomes" id="UP000516437"/>
    </source>
</evidence>
<reference evidence="3 4" key="1">
    <citation type="journal article" date="2019" name="Plant Biotechnol. J.">
        <title>The red bayberry genome and genetic basis of sex determination.</title>
        <authorList>
            <person name="Jia H.M."/>
            <person name="Jia H.J."/>
            <person name="Cai Q.L."/>
            <person name="Wang Y."/>
            <person name="Zhao H.B."/>
            <person name="Yang W.F."/>
            <person name="Wang G.Y."/>
            <person name="Li Y.H."/>
            <person name="Zhan D.L."/>
            <person name="Shen Y.T."/>
            <person name="Niu Q.F."/>
            <person name="Chang L."/>
            <person name="Qiu J."/>
            <person name="Zhao L."/>
            <person name="Xie H.B."/>
            <person name="Fu W.Y."/>
            <person name="Jin J."/>
            <person name="Li X.W."/>
            <person name="Jiao Y."/>
            <person name="Zhou C.C."/>
            <person name="Tu T."/>
            <person name="Chai C.Y."/>
            <person name="Gao J.L."/>
            <person name="Fan L.J."/>
            <person name="van de Weg E."/>
            <person name="Wang J.Y."/>
            <person name="Gao Z.S."/>
        </authorList>
    </citation>
    <scope>NUCLEOTIDE SEQUENCE [LARGE SCALE GENOMIC DNA]</scope>
    <source>
        <tissue evidence="3">Leaves</tissue>
    </source>
</reference>
<organism evidence="3 4">
    <name type="scientific">Morella rubra</name>
    <name type="common">Chinese bayberry</name>
    <dbReference type="NCBI Taxonomy" id="262757"/>
    <lineage>
        <taxon>Eukaryota</taxon>
        <taxon>Viridiplantae</taxon>
        <taxon>Streptophyta</taxon>
        <taxon>Embryophyta</taxon>
        <taxon>Tracheophyta</taxon>
        <taxon>Spermatophyta</taxon>
        <taxon>Magnoliopsida</taxon>
        <taxon>eudicotyledons</taxon>
        <taxon>Gunneridae</taxon>
        <taxon>Pentapetalae</taxon>
        <taxon>rosids</taxon>
        <taxon>fabids</taxon>
        <taxon>Fagales</taxon>
        <taxon>Myricaceae</taxon>
        <taxon>Morella</taxon>
    </lineage>
</organism>
<dbReference type="Proteomes" id="UP000516437">
    <property type="component" value="Chromosome 8"/>
</dbReference>
<evidence type="ECO:0000259" key="2">
    <source>
        <dbReference type="Pfam" id="PF03108"/>
    </source>
</evidence>
<evidence type="ECO:0000256" key="1">
    <source>
        <dbReference type="SAM" id="MobiDB-lite"/>
    </source>
</evidence>
<dbReference type="InterPro" id="IPR004332">
    <property type="entry name" value="Transposase_MuDR"/>
</dbReference>
<dbReference type="OrthoDB" id="1683089at2759"/>
<dbReference type="PANTHER" id="PTHR31973">
    <property type="entry name" value="POLYPROTEIN, PUTATIVE-RELATED"/>
    <property type="match status" value="1"/>
</dbReference>
<feature type="domain" description="Transposase MuDR plant" evidence="2">
    <location>
        <begin position="142"/>
        <end position="181"/>
    </location>
</feature>
<comment type="caution">
    <text evidence="3">The sequence shown here is derived from an EMBL/GenBank/DDBJ whole genome shotgun (WGS) entry which is preliminary data.</text>
</comment>
<keyword evidence="4" id="KW-1185">Reference proteome</keyword>
<feature type="compositionally biased region" description="Gly residues" evidence="1">
    <location>
        <begin position="26"/>
        <end position="38"/>
    </location>
</feature>
<gene>
    <name evidence="3" type="ORF">CJ030_MR8G005805</name>
</gene>
<accession>A0A6A1URB0</accession>
<dbReference type="PANTHER" id="PTHR31973:SF187">
    <property type="entry name" value="MUTATOR TRANSPOSASE MUDRA PROTEIN"/>
    <property type="match status" value="1"/>
</dbReference>
<sequence length="290" mass="31985">MPNLRSSSALSQSVSCSHRLESLFVGTGGQGVAGGGLEPDGDGEESSESESDGDALVEENLSDVELIDGEGPELWLGVEGENEEELTRANVMSWFGTGPNITREEEEIPVDIGSSDDVTYVEEDRGAGRDEDTGLGRDEDVCIQNGFEYTYGRNDKKKVTAKCKALQCHWRIHVSKMNVSGSMTIKTYRSTHNCDTHYKNKSVNPAWIARNYLELVRDTLNLSPGGLLDALDIIVPFNEHRYCLKHLHSNIKGKGYKGQSFKDVLFACAKSNTKASFKMHMEEMRALSPV</sequence>
<dbReference type="AlphaFoldDB" id="A0A6A1URB0"/>
<protein>
    <recommendedName>
        <fullName evidence="2">Transposase MuDR plant domain-containing protein</fullName>
    </recommendedName>
</protein>
<proteinExistence type="predicted"/>